<keyword evidence="1" id="KW-0547">Nucleotide-binding</keyword>
<evidence type="ECO:0000313" key="4">
    <source>
        <dbReference type="EMBL" id="KAK0726531.1"/>
    </source>
</evidence>
<accession>A0AA40E764</accession>
<dbReference type="AlphaFoldDB" id="A0AA40E764"/>
<evidence type="ECO:0000256" key="1">
    <source>
        <dbReference type="ARBA" id="ARBA00022741"/>
    </source>
</evidence>
<dbReference type="GO" id="GO:0008094">
    <property type="term" value="F:ATP-dependent activity, acting on DNA"/>
    <property type="evidence" value="ECO:0007669"/>
    <property type="project" value="TreeGrafter"/>
</dbReference>
<keyword evidence="2" id="KW-0378">Hydrolase</keyword>
<reference evidence="4" key="1">
    <citation type="submission" date="2023-06" db="EMBL/GenBank/DDBJ databases">
        <title>Genome-scale phylogeny and comparative genomics of the fungal order Sordariales.</title>
        <authorList>
            <consortium name="Lawrence Berkeley National Laboratory"/>
            <person name="Hensen N."/>
            <person name="Bonometti L."/>
            <person name="Westerberg I."/>
            <person name="Brannstrom I.O."/>
            <person name="Guillou S."/>
            <person name="Cros-Aarteil S."/>
            <person name="Calhoun S."/>
            <person name="Haridas S."/>
            <person name="Kuo A."/>
            <person name="Mondo S."/>
            <person name="Pangilinan J."/>
            <person name="Riley R."/>
            <person name="Labutti K."/>
            <person name="Andreopoulos B."/>
            <person name="Lipzen A."/>
            <person name="Chen C."/>
            <person name="Yanf M."/>
            <person name="Daum C."/>
            <person name="Ng V."/>
            <person name="Clum A."/>
            <person name="Steindorff A."/>
            <person name="Ohm R."/>
            <person name="Martin F."/>
            <person name="Silar P."/>
            <person name="Natvig D."/>
            <person name="Lalanne C."/>
            <person name="Gautier V."/>
            <person name="Ament-Velasquez S.L."/>
            <person name="Kruys A."/>
            <person name="Hutchinson M.I."/>
            <person name="Powell A.J."/>
            <person name="Barry K."/>
            <person name="Miller A.N."/>
            <person name="Grigoriev I.V."/>
            <person name="Debuchy R."/>
            <person name="Gladieux P."/>
            <person name="Thoren M.H."/>
            <person name="Johannesson H."/>
        </authorList>
    </citation>
    <scope>NUCLEOTIDE SEQUENCE</scope>
    <source>
        <strain evidence="4">CBS 540.89</strain>
    </source>
</reference>
<proteinExistence type="predicted"/>
<comment type="caution">
    <text evidence="4">The sequence shown here is derived from an EMBL/GenBank/DDBJ whole genome shotgun (WGS) entry which is preliminary data.</text>
</comment>
<dbReference type="GO" id="GO:0006281">
    <property type="term" value="P:DNA repair"/>
    <property type="evidence" value="ECO:0007669"/>
    <property type="project" value="TreeGrafter"/>
</dbReference>
<dbReference type="InterPro" id="IPR050628">
    <property type="entry name" value="SNF2_RAD54_helicase_TF"/>
</dbReference>
<organism evidence="4 5">
    <name type="scientific">Apiosordaria backusii</name>
    <dbReference type="NCBI Taxonomy" id="314023"/>
    <lineage>
        <taxon>Eukaryota</taxon>
        <taxon>Fungi</taxon>
        <taxon>Dikarya</taxon>
        <taxon>Ascomycota</taxon>
        <taxon>Pezizomycotina</taxon>
        <taxon>Sordariomycetes</taxon>
        <taxon>Sordariomycetidae</taxon>
        <taxon>Sordariales</taxon>
        <taxon>Lasiosphaeriaceae</taxon>
        <taxon>Apiosordaria</taxon>
    </lineage>
</organism>
<sequence length="79" mass="8989">MVEPIYNPAIEAQAIARVLRMGQTRAVKILKYVTENTLEPIQERKKRLAKLSLDDRPPGGETIDDLKFVLDTTPTKARR</sequence>
<dbReference type="PANTHER" id="PTHR45626:SF22">
    <property type="entry name" value="DNA REPAIR PROTEIN RAD5"/>
    <property type="match status" value="1"/>
</dbReference>
<dbReference type="Gene3D" id="3.40.50.300">
    <property type="entry name" value="P-loop containing nucleotide triphosphate hydrolases"/>
    <property type="match status" value="1"/>
</dbReference>
<evidence type="ECO:0000313" key="5">
    <source>
        <dbReference type="Proteomes" id="UP001172159"/>
    </source>
</evidence>
<protein>
    <submittedName>
        <fullName evidence="4">Uncharacterized protein</fullName>
    </submittedName>
</protein>
<dbReference type="GO" id="GO:0005634">
    <property type="term" value="C:nucleus"/>
    <property type="evidence" value="ECO:0007669"/>
    <property type="project" value="TreeGrafter"/>
</dbReference>
<dbReference type="InterPro" id="IPR027417">
    <property type="entry name" value="P-loop_NTPase"/>
</dbReference>
<evidence type="ECO:0000256" key="2">
    <source>
        <dbReference type="ARBA" id="ARBA00022801"/>
    </source>
</evidence>
<dbReference type="GO" id="GO:0016787">
    <property type="term" value="F:hydrolase activity"/>
    <property type="evidence" value="ECO:0007669"/>
    <property type="project" value="UniProtKB-KW"/>
</dbReference>
<dbReference type="Proteomes" id="UP001172159">
    <property type="component" value="Unassembled WGS sequence"/>
</dbReference>
<keyword evidence="3" id="KW-0067">ATP-binding</keyword>
<dbReference type="EMBL" id="JAUKTV010000010">
    <property type="protein sequence ID" value="KAK0726531.1"/>
    <property type="molecule type" value="Genomic_DNA"/>
</dbReference>
<dbReference type="SUPFAM" id="SSF52540">
    <property type="entry name" value="P-loop containing nucleoside triphosphate hydrolases"/>
    <property type="match status" value="1"/>
</dbReference>
<keyword evidence="5" id="KW-1185">Reference proteome</keyword>
<dbReference type="PANTHER" id="PTHR45626">
    <property type="entry name" value="TRANSCRIPTION TERMINATION FACTOR 2-RELATED"/>
    <property type="match status" value="1"/>
</dbReference>
<name>A0AA40E764_9PEZI</name>
<evidence type="ECO:0000256" key="3">
    <source>
        <dbReference type="ARBA" id="ARBA00022840"/>
    </source>
</evidence>
<dbReference type="GO" id="GO:0005524">
    <property type="term" value="F:ATP binding"/>
    <property type="evidence" value="ECO:0007669"/>
    <property type="project" value="UniProtKB-KW"/>
</dbReference>
<gene>
    <name evidence="4" type="ORF">B0T21DRAFT_35845</name>
</gene>